<evidence type="ECO:0000256" key="1">
    <source>
        <dbReference type="ARBA" id="ARBA00004406"/>
    </source>
</evidence>
<keyword evidence="10" id="KW-1185">Reference proteome</keyword>
<evidence type="ECO:0000256" key="5">
    <source>
        <dbReference type="ARBA" id="ARBA00041575"/>
    </source>
</evidence>
<feature type="region of interest" description="Disordered" evidence="7">
    <location>
        <begin position="120"/>
        <end position="161"/>
    </location>
</feature>
<dbReference type="GO" id="GO:0005783">
    <property type="term" value="C:endoplasmic reticulum"/>
    <property type="evidence" value="ECO:0000318"/>
    <property type="project" value="GO_Central"/>
</dbReference>
<dbReference type="KEGG" id="dpx:DAPPUDRAFT_308306"/>
<gene>
    <name evidence="9" type="ORF">DAPPUDRAFT_308306</name>
</gene>
<feature type="compositionally biased region" description="Basic and acidic residues" evidence="7">
    <location>
        <begin position="208"/>
        <end position="231"/>
    </location>
</feature>
<dbReference type="Gene3D" id="3.10.20.90">
    <property type="entry name" value="Phosphatidylinositol 3-kinase Catalytic Subunit, Chain A, domain 1"/>
    <property type="match status" value="1"/>
</dbReference>
<dbReference type="STRING" id="6669.E9H7E7"/>
<feature type="compositionally biased region" description="Polar residues" evidence="7">
    <location>
        <begin position="443"/>
        <end position="455"/>
    </location>
</feature>
<dbReference type="GO" id="GO:0006986">
    <property type="term" value="P:response to unfolded protein"/>
    <property type="evidence" value="ECO:0007669"/>
    <property type="project" value="UniProtKB-KW"/>
</dbReference>
<reference evidence="9 10" key="1">
    <citation type="journal article" date="2011" name="Science">
        <title>The ecoresponsive genome of Daphnia pulex.</title>
        <authorList>
            <person name="Colbourne J.K."/>
            <person name="Pfrender M.E."/>
            <person name="Gilbert D."/>
            <person name="Thomas W.K."/>
            <person name="Tucker A."/>
            <person name="Oakley T.H."/>
            <person name="Tokishita S."/>
            <person name="Aerts A."/>
            <person name="Arnold G.J."/>
            <person name="Basu M.K."/>
            <person name="Bauer D.J."/>
            <person name="Caceres C.E."/>
            <person name="Carmel L."/>
            <person name="Casola C."/>
            <person name="Choi J.H."/>
            <person name="Detter J.C."/>
            <person name="Dong Q."/>
            <person name="Dusheyko S."/>
            <person name="Eads B.D."/>
            <person name="Frohlich T."/>
            <person name="Geiler-Samerotte K.A."/>
            <person name="Gerlach D."/>
            <person name="Hatcher P."/>
            <person name="Jogdeo S."/>
            <person name="Krijgsveld J."/>
            <person name="Kriventseva E.V."/>
            <person name="Kultz D."/>
            <person name="Laforsch C."/>
            <person name="Lindquist E."/>
            <person name="Lopez J."/>
            <person name="Manak J.R."/>
            <person name="Muller J."/>
            <person name="Pangilinan J."/>
            <person name="Patwardhan R.P."/>
            <person name="Pitluck S."/>
            <person name="Pritham E.J."/>
            <person name="Rechtsteiner A."/>
            <person name="Rho M."/>
            <person name="Rogozin I.B."/>
            <person name="Sakarya O."/>
            <person name="Salamov A."/>
            <person name="Schaack S."/>
            <person name="Shapiro H."/>
            <person name="Shiga Y."/>
            <person name="Skalitzky C."/>
            <person name="Smith Z."/>
            <person name="Souvorov A."/>
            <person name="Sung W."/>
            <person name="Tang Z."/>
            <person name="Tsuchiya D."/>
            <person name="Tu H."/>
            <person name="Vos H."/>
            <person name="Wang M."/>
            <person name="Wolf Y.I."/>
            <person name="Yamagata H."/>
            <person name="Yamada T."/>
            <person name="Ye Y."/>
            <person name="Shaw J.R."/>
            <person name="Andrews J."/>
            <person name="Crease T.J."/>
            <person name="Tang H."/>
            <person name="Lucas S.M."/>
            <person name="Robertson H.M."/>
            <person name="Bork P."/>
            <person name="Koonin E.V."/>
            <person name="Zdobnov E.M."/>
            <person name="Grigoriev I.V."/>
            <person name="Lynch M."/>
            <person name="Boore J.L."/>
        </authorList>
    </citation>
    <scope>NUCLEOTIDE SEQUENCE [LARGE SCALE GENOMIC DNA]</scope>
</reference>
<feature type="region of interest" description="Disordered" evidence="7">
    <location>
        <begin position="202"/>
        <end position="231"/>
    </location>
</feature>
<dbReference type="InterPro" id="IPR036249">
    <property type="entry name" value="Thioredoxin-like_sf"/>
</dbReference>
<dbReference type="InterPro" id="IPR001012">
    <property type="entry name" value="UBX_dom"/>
</dbReference>
<evidence type="ECO:0000256" key="4">
    <source>
        <dbReference type="ARBA" id="ARBA00040925"/>
    </source>
</evidence>
<evidence type="ECO:0000256" key="2">
    <source>
        <dbReference type="ARBA" id="ARBA00023230"/>
    </source>
</evidence>
<dbReference type="SUPFAM" id="SSF52833">
    <property type="entry name" value="Thioredoxin-like"/>
    <property type="match status" value="1"/>
</dbReference>
<dbReference type="EMBL" id="GL732600">
    <property type="protein sequence ID" value="EFX72379.1"/>
    <property type="molecule type" value="Genomic_DNA"/>
</dbReference>
<evidence type="ECO:0000256" key="7">
    <source>
        <dbReference type="SAM" id="MobiDB-lite"/>
    </source>
</evidence>
<keyword evidence="2" id="KW-0834">Unfolded protein response</keyword>
<evidence type="ECO:0000256" key="6">
    <source>
        <dbReference type="ARBA" id="ARBA00046062"/>
    </source>
</evidence>
<proteinExistence type="predicted"/>
<accession>E9H7E7</accession>
<feature type="compositionally biased region" description="Polar residues" evidence="7">
    <location>
        <begin position="120"/>
        <end position="139"/>
    </location>
</feature>
<sequence>MHWFQGSIPEAIIASRNRKCIFVVVVTAEDEDSQQLLTRLEEENVSSVFNSFVSISLKSGSGEANMFSQLYPLVVLPAIYMIGLQGSPLEVIGGLVDIPTLLSRAQKALKVHDEQQNVAQASQISEAEVLQTTSENIEPSQEEETTESGNPGNSEDGPSGLSLEARLERADQLLAAVREKKIEEEREKEKIKERERRELGKQLQQFKEAQREREQRELADSRQKEKREEKEALEKIRQNIAQDRIDRAARYQAAQTSEEERRRAAQSAQEQLQRERASAARSAFSRLQFRLPDGSTRTEQFSSDVKLSSVNEFIDQQIKPPFRPYSLSTTFPRREFHESDMQQTLRELDLTPSAALLIIPVAGTGFKPQTNGSAGNTWLSAIFAPLFGIWNWIWGFFANPPPRVTHQDSTAQPQPNSQGVRRRRPDSNIHRLSDASPGDSSDDNGTWNGNSTQQL</sequence>
<dbReference type="FunCoup" id="E9H7E7">
    <property type="interactions" value="1063"/>
</dbReference>
<dbReference type="SMART" id="SM00166">
    <property type="entry name" value="UBX"/>
    <property type="match status" value="1"/>
</dbReference>
<dbReference type="Pfam" id="PF23187">
    <property type="entry name" value="UBX7_N"/>
    <property type="match status" value="1"/>
</dbReference>
<name>E9H7E7_DAPPU</name>
<dbReference type="GO" id="GO:0005789">
    <property type="term" value="C:endoplasmic reticulum membrane"/>
    <property type="evidence" value="ECO:0007669"/>
    <property type="project" value="UniProtKB-SubCell"/>
</dbReference>
<dbReference type="OMA" id="FEPNNTS"/>
<organism evidence="9 10">
    <name type="scientific">Daphnia pulex</name>
    <name type="common">Water flea</name>
    <dbReference type="NCBI Taxonomy" id="6669"/>
    <lineage>
        <taxon>Eukaryota</taxon>
        <taxon>Metazoa</taxon>
        <taxon>Ecdysozoa</taxon>
        <taxon>Arthropoda</taxon>
        <taxon>Crustacea</taxon>
        <taxon>Branchiopoda</taxon>
        <taxon>Diplostraca</taxon>
        <taxon>Cladocera</taxon>
        <taxon>Anomopoda</taxon>
        <taxon>Daphniidae</taxon>
        <taxon>Daphnia</taxon>
    </lineage>
</organism>
<dbReference type="AlphaFoldDB" id="E9H7E7"/>
<protein>
    <recommendedName>
        <fullName evidence="4">UBX domain-containing protein 4</fullName>
    </recommendedName>
    <alternativeName>
        <fullName evidence="5">UBX domain-containing protein 2</fullName>
    </alternativeName>
</protein>
<dbReference type="OrthoDB" id="2445133at2759"/>
<dbReference type="PROSITE" id="PS50033">
    <property type="entry name" value="UBX"/>
    <property type="match status" value="1"/>
</dbReference>
<comment type="subunit">
    <text evidence="3">Directly interacts with VCP. Interacts with UBQLN1. Forms a complex with VCP and UBQLN1.</text>
</comment>
<evidence type="ECO:0000256" key="3">
    <source>
        <dbReference type="ARBA" id="ARBA00038812"/>
    </source>
</evidence>
<dbReference type="CDD" id="cd16117">
    <property type="entry name" value="UBX_UBXN4"/>
    <property type="match status" value="1"/>
</dbReference>
<dbReference type="PhylomeDB" id="E9H7E7"/>
<comment type="subcellular location">
    <subcellularLocation>
        <location evidence="1">Endoplasmic reticulum membrane</location>
        <topology evidence="1">Peripheral membrane protein</topology>
    </subcellularLocation>
</comment>
<dbReference type="SUPFAM" id="SSF54236">
    <property type="entry name" value="Ubiquitin-like"/>
    <property type="match status" value="1"/>
</dbReference>
<feature type="compositionally biased region" description="Polar residues" evidence="7">
    <location>
        <begin position="407"/>
        <end position="419"/>
    </location>
</feature>
<evidence type="ECO:0000313" key="9">
    <source>
        <dbReference type="EMBL" id="EFX72379.1"/>
    </source>
</evidence>
<feature type="region of interest" description="Disordered" evidence="7">
    <location>
        <begin position="404"/>
        <end position="455"/>
    </location>
</feature>
<dbReference type="eggNOG" id="KOG2507">
    <property type="taxonomic scope" value="Eukaryota"/>
</dbReference>
<dbReference type="PANTHER" id="PTHR46424:SF1">
    <property type="entry name" value="UBX DOMAIN-CONTAINING PROTEIN 4"/>
    <property type="match status" value="1"/>
</dbReference>
<feature type="domain" description="UBX" evidence="8">
    <location>
        <begin position="280"/>
        <end position="358"/>
    </location>
</feature>
<dbReference type="GO" id="GO:0036503">
    <property type="term" value="P:ERAD pathway"/>
    <property type="evidence" value="ECO:0000318"/>
    <property type="project" value="GO_Central"/>
</dbReference>
<feature type="region of interest" description="Disordered" evidence="7">
    <location>
        <begin position="247"/>
        <end position="277"/>
    </location>
</feature>
<evidence type="ECO:0000259" key="8">
    <source>
        <dbReference type="PROSITE" id="PS50033"/>
    </source>
</evidence>
<evidence type="ECO:0000313" key="10">
    <source>
        <dbReference type="Proteomes" id="UP000000305"/>
    </source>
</evidence>
<dbReference type="InterPro" id="IPR029071">
    <property type="entry name" value="Ubiquitin-like_domsf"/>
</dbReference>
<dbReference type="Pfam" id="PF00789">
    <property type="entry name" value="UBX"/>
    <property type="match status" value="1"/>
</dbReference>
<dbReference type="PANTHER" id="PTHR46424">
    <property type="entry name" value="UBX DOMAIN-CONTAINING PROTEIN 4"/>
    <property type="match status" value="1"/>
</dbReference>
<dbReference type="InParanoid" id="E9H7E7"/>
<comment type="function">
    <text evidence="6">Involved in endoplasmic reticulum-associated protein degradation (ERAD). Acts as a platform to recruit both UBQLN1 and VCP to the ER during ERAD.</text>
</comment>
<dbReference type="Gene3D" id="3.40.30.10">
    <property type="entry name" value="Glutaredoxin"/>
    <property type="match status" value="1"/>
</dbReference>
<dbReference type="Proteomes" id="UP000000305">
    <property type="component" value="Unassembled WGS sequence"/>
</dbReference>
<dbReference type="HOGENOM" id="CLU_039222_1_1_1"/>